<comment type="caution">
    <text evidence="3">The sequence shown here is derived from an EMBL/GenBank/DDBJ whole genome shotgun (WGS) entry which is preliminary data.</text>
</comment>
<organism evidence="3 4">
    <name type="scientific">Catellatospora coxensis</name>
    <dbReference type="NCBI Taxonomy" id="310354"/>
    <lineage>
        <taxon>Bacteria</taxon>
        <taxon>Bacillati</taxon>
        <taxon>Actinomycetota</taxon>
        <taxon>Actinomycetes</taxon>
        <taxon>Micromonosporales</taxon>
        <taxon>Micromonosporaceae</taxon>
        <taxon>Catellatospora</taxon>
    </lineage>
</organism>
<feature type="domain" description="DUF4190" evidence="2">
    <location>
        <begin position="31"/>
        <end position="85"/>
    </location>
</feature>
<evidence type="ECO:0000256" key="1">
    <source>
        <dbReference type="SAM" id="Phobius"/>
    </source>
</evidence>
<keyword evidence="1" id="KW-0472">Membrane</keyword>
<evidence type="ECO:0000313" key="4">
    <source>
        <dbReference type="Proteomes" id="UP000630887"/>
    </source>
</evidence>
<keyword evidence="1" id="KW-0812">Transmembrane</keyword>
<sequence>MSDEQPAKVPPPQQPPYPYGYYPPQPPYNTYAILSLALGIFVLPPLGIYFGNKAKQQIAASGERGIELANAGVIVGWVLTGLFLAFFVVWCLMAGMMFGMFGLTTATTVGVAS</sequence>
<keyword evidence="1" id="KW-1133">Transmembrane helix</keyword>
<gene>
    <name evidence="3" type="ORF">Cco03nite_59380</name>
</gene>
<keyword evidence="4" id="KW-1185">Reference proteome</keyword>
<dbReference type="Pfam" id="PF13828">
    <property type="entry name" value="DUF4190"/>
    <property type="match status" value="1"/>
</dbReference>
<dbReference type="InterPro" id="IPR025241">
    <property type="entry name" value="DUF4190"/>
</dbReference>
<reference evidence="3 4" key="1">
    <citation type="submission" date="2021-01" db="EMBL/GenBank/DDBJ databases">
        <title>Whole genome shotgun sequence of Catellatospora coxensis NBRC 107359.</title>
        <authorList>
            <person name="Komaki H."/>
            <person name="Tamura T."/>
        </authorList>
    </citation>
    <scope>NUCLEOTIDE SEQUENCE [LARGE SCALE GENOMIC DNA]</scope>
    <source>
        <strain evidence="3 4">NBRC 107359</strain>
    </source>
</reference>
<evidence type="ECO:0000313" key="3">
    <source>
        <dbReference type="EMBL" id="GIG09238.1"/>
    </source>
</evidence>
<dbReference type="RefSeq" id="WP_203695981.1">
    <property type="nucleotide sequence ID" value="NZ_BAAALC010000056.1"/>
</dbReference>
<dbReference type="Proteomes" id="UP000630887">
    <property type="component" value="Unassembled WGS sequence"/>
</dbReference>
<feature type="transmembrane region" description="Helical" evidence="1">
    <location>
        <begin position="31"/>
        <end position="50"/>
    </location>
</feature>
<dbReference type="AlphaFoldDB" id="A0A8J3KZV9"/>
<feature type="transmembrane region" description="Helical" evidence="1">
    <location>
        <begin position="71"/>
        <end position="98"/>
    </location>
</feature>
<evidence type="ECO:0000259" key="2">
    <source>
        <dbReference type="Pfam" id="PF13828"/>
    </source>
</evidence>
<proteinExistence type="predicted"/>
<name>A0A8J3KZV9_9ACTN</name>
<protein>
    <recommendedName>
        <fullName evidence="2">DUF4190 domain-containing protein</fullName>
    </recommendedName>
</protein>
<dbReference type="EMBL" id="BONI01000060">
    <property type="protein sequence ID" value="GIG09238.1"/>
    <property type="molecule type" value="Genomic_DNA"/>
</dbReference>
<accession>A0A8J3KZV9</accession>